<keyword evidence="4 8" id="KW-0472">Membrane</keyword>
<accession>W5SVU9</accession>
<evidence type="ECO:0000313" key="10">
    <source>
        <dbReference type="EMBL" id="AHH11319.1"/>
    </source>
</evidence>
<evidence type="ECO:0000256" key="2">
    <source>
        <dbReference type="ARBA" id="ARBA00004459"/>
    </source>
</evidence>
<sequence length="289" mass="29743">MVTDALGIKSDTKKEDIGKYFTAIEKTMTSVKEKLQAEVSKNGNYEKVREKVTSFIQTIEKIEKGAETAAGGAKGDEKIGGATKTGGQDATPAEADSVNKLVKGIGQIVGVVLENKGDATATKTEDNEQKTIAKLFSDNKSNSTDAIAAAASASIGAVSGADILKAIASSGDASDVAIDKAKDAASIAIAKKEDKSDLDASAKKDAIIAAGIALRAMAKGGKFAAKASEAKSAHAVNGAAASAVNKTLSTLIIAIRNTIDTGLKSIIDVLSKVKQEDKFVKPVETEKNK</sequence>
<evidence type="ECO:0000256" key="3">
    <source>
        <dbReference type="ARBA" id="ARBA00022729"/>
    </source>
</evidence>
<organism evidence="10">
    <name type="scientific">Borrelia coriaceae ATCC 43381</name>
    <dbReference type="NCBI Taxonomy" id="1408429"/>
    <lineage>
        <taxon>Bacteria</taxon>
        <taxon>Pseudomonadati</taxon>
        <taxon>Spirochaetota</taxon>
        <taxon>Spirochaetia</taxon>
        <taxon>Spirochaetales</taxon>
        <taxon>Borreliaceae</taxon>
        <taxon>Borrelia</taxon>
    </lineage>
</organism>
<proteinExistence type="predicted"/>
<evidence type="ECO:0000256" key="5">
    <source>
        <dbReference type="ARBA" id="ARBA00023139"/>
    </source>
</evidence>
<dbReference type="GO" id="GO:0009279">
    <property type="term" value="C:cell outer membrane"/>
    <property type="evidence" value="ECO:0007669"/>
    <property type="project" value="UniProtKB-SubCell"/>
</dbReference>
<dbReference type="HOGENOM" id="CLU_054711_0_0_12"/>
<protein>
    <recommendedName>
        <fullName evidence="8">Variable large protein</fullName>
    </recommendedName>
</protein>
<comment type="subcellular location">
    <subcellularLocation>
        <location evidence="2 8">Cell outer membrane</location>
        <topology evidence="2 8">Lipid-anchor</topology>
    </subcellularLocation>
</comment>
<gene>
    <name evidence="10" type="ORF">BCO_0114801</name>
</gene>
<reference evidence="10" key="1">
    <citation type="submission" date="2013-04" db="EMBL/GenBank/DDBJ databases">
        <title>Comparative Genomics of Relapsing Fever Spirochetes.</title>
        <authorList>
            <person name="Schwan T.G."/>
            <person name="Raffel S.J."/>
            <person name="Porcella S.F."/>
            <person name="Martens C.A."/>
            <person name="Bruno D.P."/>
            <person name="Ricklefs S.M."/>
            <person name="Barbian K.B."/>
        </authorList>
    </citation>
    <scope>NUCLEOTIDE SEQUENCE</scope>
    <source>
        <strain evidence="10">Co53</strain>
        <plasmid evidence="10">unnamed</plasmid>
    </source>
</reference>
<geneLocation type="plasmid" evidence="10">
    <name>unnamed</name>
</geneLocation>
<dbReference type="AlphaFoldDB" id="W5SVU9"/>
<dbReference type="SUPFAM" id="SSF74748">
    <property type="entry name" value="Variable surface antigen VlsE"/>
    <property type="match status" value="1"/>
</dbReference>
<comment type="function">
    <text evidence="1 8">The Vlp and Vsp proteins are antigenically distinct proteins, only one vlp or vsp gene is transcriptionally active at any one time. Switching between these genes is a mechanism of host immune response evasion.</text>
</comment>
<keyword evidence="10" id="KW-0614">Plasmid</keyword>
<keyword evidence="7 8" id="KW-0449">Lipoprotein</keyword>
<evidence type="ECO:0000256" key="8">
    <source>
        <dbReference type="RuleBase" id="RU363105"/>
    </source>
</evidence>
<evidence type="ECO:0000256" key="9">
    <source>
        <dbReference type="SAM" id="MobiDB-lite"/>
    </source>
</evidence>
<dbReference type="EMBL" id="CP005750">
    <property type="protein sequence ID" value="AHH11319.1"/>
    <property type="molecule type" value="Genomic_DNA"/>
</dbReference>
<evidence type="ECO:0000256" key="7">
    <source>
        <dbReference type="ARBA" id="ARBA00023288"/>
    </source>
</evidence>
<keyword evidence="3" id="KW-0732">Signal</keyword>
<evidence type="ECO:0000256" key="1">
    <source>
        <dbReference type="ARBA" id="ARBA00003932"/>
    </source>
</evidence>
<name>W5SVU9_9SPIR</name>
<keyword evidence="6 8" id="KW-0998">Cell outer membrane</keyword>
<keyword evidence="5 8" id="KW-0564">Palmitate</keyword>
<dbReference type="Pfam" id="PF00921">
    <property type="entry name" value="Lipoprotein_2"/>
    <property type="match status" value="1"/>
</dbReference>
<dbReference type="InterPro" id="IPR000680">
    <property type="entry name" value="Borrelia_lipo"/>
</dbReference>
<feature type="region of interest" description="Disordered" evidence="9">
    <location>
        <begin position="68"/>
        <end position="92"/>
    </location>
</feature>
<evidence type="ECO:0000256" key="6">
    <source>
        <dbReference type="ARBA" id="ARBA00023237"/>
    </source>
</evidence>
<evidence type="ECO:0000256" key="4">
    <source>
        <dbReference type="ARBA" id="ARBA00023136"/>
    </source>
</evidence>